<dbReference type="SMART" id="SM00471">
    <property type="entry name" value="HDc"/>
    <property type="match status" value="1"/>
</dbReference>
<dbReference type="InterPro" id="IPR003607">
    <property type="entry name" value="HD/PDEase_dom"/>
</dbReference>
<name>A0A1V4QFI2_UNCW3</name>
<dbReference type="SUPFAM" id="SSF109604">
    <property type="entry name" value="HD-domain/PDEase-like"/>
    <property type="match status" value="1"/>
</dbReference>
<reference evidence="3" key="1">
    <citation type="submission" date="2017-01" db="EMBL/GenBank/DDBJ databases">
        <title>Novel pathways for hydrocarbon cycling and metabolic interdependencies in hydrothermal sediment communities.</title>
        <authorList>
            <person name="Dombrowski N."/>
            <person name="Seitz K."/>
            <person name="Teske A."/>
            <person name="Baker B."/>
        </authorList>
    </citation>
    <scope>NUCLEOTIDE SEQUENCE [LARGE SCALE GENOMIC DNA]</scope>
</reference>
<dbReference type="PANTHER" id="PTHR43155:SF2">
    <property type="entry name" value="CYCLIC DI-GMP PHOSPHODIESTERASE PA4108"/>
    <property type="match status" value="1"/>
</dbReference>
<dbReference type="EMBL" id="MUKB01000052">
    <property type="protein sequence ID" value="OPX17992.1"/>
    <property type="molecule type" value="Genomic_DNA"/>
</dbReference>
<protein>
    <recommendedName>
        <fullName evidence="1">HD-GYP domain-containing protein</fullName>
    </recommendedName>
</protein>
<comment type="caution">
    <text evidence="2">The sequence shown here is derived from an EMBL/GenBank/DDBJ whole genome shotgun (WGS) entry which is preliminary data.</text>
</comment>
<dbReference type="CDD" id="cd00077">
    <property type="entry name" value="HDc"/>
    <property type="match status" value="1"/>
</dbReference>
<evidence type="ECO:0000313" key="3">
    <source>
        <dbReference type="Proteomes" id="UP000191663"/>
    </source>
</evidence>
<gene>
    <name evidence="2" type="ORF">BXT86_03505</name>
</gene>
<dbReference type="PROSITE" id="PS51832">
    <property type="entry name" value="HD_GYP"/>
    <property type="match status" value="1"/>
</dbReference>
<organism evidence="2 3">
    <name type="scientific">candidate division WOR-3 bacterium 4484_100</name>
    <dbReference type="NCBI Taxonomy" id="1936077"/>
    <lineage>
        <taxon>Bacteria</taxon>
        <taxon>Bacteria division WOR-3</taxon>
    </lineage>
</organism>
<evidence type="ECO:0000259" key="1">
    <source>
        <dbReference type="PROSITE" id="PS51832"/>
    </source>
</evidence>
<dbReference type="Proteomes" id="UP000191663">
    <property type="component" value="Unassembled WGS sequence"/>
</dbReference>
<dbReference type="AlphaFoldDB" id="A0A1V4QFI2"/>
<feature type="domain" description="HD-GYP" evidence="1">
    <location>
        <begin position="189"/>
        <end position="389"/>
    </location>
</feature>
<accession>A0A1V4QFI2</accession>
<evidence type="ECO:0000313" key="2">
    <source>
        <dbReference type="EMBL" id="OPX17992.1"/>
    </source>
</evidence>
<dbReference type="InterPro" id="IPR037522">
    <property type="entry name" value="HD_GYP_dom"/>
</dbReference>
<dbReference type="Gene3D" id="1.10.3210.10">
    <property type="entry name" value="Hypothetical protein af1432"/>
    <property type="match status" value="1"/>
</dbReference>
<sequence>MSIHQSGKKLIALLYALTKACQIYDLNNDVVVNAGKKLYEFINSLFDIFERLELVRYRDYIFFNKQRLRFEIDGYASLQFIDNRLKHLNIKSLTILNGIDINQVMQFAVLFKETKSIFMNEIKRKRFPHILIEFKTTEDEIPEFLQDGERTKKVYFKALRVTKNLMQNLWVNKTADVRSSKRVVYNLIDTLSQDEFGLLALTTIKNFDEYTFNHSLNVGVLSLALGQRIGLSKRDLVKLGTAGLLHDIGKVEIDKGLIYKPQKLTDSEWEIIKLHSNFGVRQILKTRGLDEVSLYAMVVSFQHHWNQDGTGYPQRNNREKPILFSRIVRIADSYDAMTTSRPYQPVPYIPPLAIRVLWAKREFFFDPVLTKVFIQLLGIYPVGSCLQLSTQELALVVRQNPGYVERPFVKIILTKSGQKIDGRTIDLSMDTSIKIIKPVYPQKYGINPAAYFV</sequence>
<dbReference type="Pfam" id="PF13487">
    <property type="entry name" value="HD_5"/>
    <property type="match status" value="1"/>
</dbReference>
<dbReference type="PANTHER" id="PTHR43155">
    <property type="entry name" value="CYCLIC DI-GMP PHOSPHODIESTERASE PA4108-RELATED"/>
    <property type="match status" value="1"/>
</dbReference>
<proteinExistence type="predicted"/>